<keyword evidence="1" id="KW-0472">Membrane</keyword>
<feature type="transmembrane region" description="Helical" evidence="1">
    <location>
        <begin position="139"/>
        <end position="157"/>
    </location>
</feature>
<dbReference type="RefSeq" id="WP_003475269.1">
    <property type="nucleotide sequence ID" value="NZ_APML01000096.1"/>
</dbReference>
<dbReference type="Proteomes" id="UP000012283">
    <property type="component" value="Unassembled WGS sequence"/>
</dbReference>
<evidence type="ECO:0000313" key="3">
    <source>
        <dbReference type="Proteomes" id="UP000012283"/>
    </source>
</evidence>
<evidence type="ECO:0000256" key="1">
    <source>
        <dbReference type="SAM" id="Phobius"/>
    </source>
</evidence>
<dbReference type="AlphaFoldDB" id="N4WH67"/>
<dbReference type="eggNOG" id="ENOG5030NWF">
    <property type="taxonomic scope" value="Bacteria"/>
</dbReference>
<keyword evidence="1" id="KW-0812">Transmembrane</keyword>
<keyword evidence="3" id="KW-1185">Reference proteome</keyword>
<name>N4WH67_9BACI</name>
<feature type="transmembrane region" description="Helical" evidence="1">
    <location>
        <begin position="78"/>
        <end position="100"/>
    </location>
</feature>
<comment type="caution">
    <text evidence="2">The sequence shown here is derived from an EMBL/GenBank/DDBJ whole genome shotgun (WGS) entry which is preliminary data.</text>
</comment>
<gene>
    <name evidence="2" type="ORF">J416_15607</name>
</gene>
<keyword evidence="1" id="KW-1133">Transmembrane helix</keyword>
<organism evidence="2 3">
    <name type="scientific">Gracilibacillus halophilus YIM-C55.5</name>
    <dbReference type="NCBI Taxonomy" id="1308866"/>
    <lineage>
        <taxon>Bacteria</taxon>
        <taxon>Bacillati</taxon>
        <taxon>Bacillota</taxon>
        <taxon>Bacilli</taxon>
        <taxon>Bacillales</taxon>
        <taxon>Bacillaceae</taxon>
        <taxon>Gracilibacillus</taxon>
    </lineage>
</organism>
<accession>N4WH67</accession>
<proteinExistence type="predicted"/>
<reference evidence="2 3" key="1">
    <citation type="submission" date="2013-03" db="EMBL/GenBank/DDBJ databases">
        <title>Draft genome sequence of Gracibacillus halophilus YIM-C55.5, a moderately halophilic and thermophilic organism from the Xiaochaidamu salt lake.</title>
        <authorList>
            <person name="Sugumar T."/>
            <person name="Polireddy D.R."/>
            <person name="Antony A."/>
            <person name="Madhava Y.R."/>
            <person name="Sivakumar N."/>
        </authorList>
    </citation>
    <scope>NUCLEOTIDE SEQUENCE [LARGE SCALE GENOMIC DNA]</scope>
    <source>
        <strain evidence="2 3">YIM-C55.5</strain>
    </source>
</reference>
<evidence type="ECO:0000313" key="2">
    <source>
        <dbReference type="EMBL" id="ENH95532.1"/>
    </source>
</evidence>
<dbReference type="OrthoDB" id="2876726at2"/>
<feature type="transmembrane region" description="Helical" evidence="1">
    <location>
        <begin position="49"/>
        <end position="71"/>
    </location>
</feature>
<sequence>MPRNIRLSEKLLVIGLSLIFLFMIVQDWVPLGPLNDVQAILQESTVNEIFIKSTVGAGQVLLILIGVLCYVGKRYPIIIKLWLIIHQISIFVGALFDWWFPYFFGYGADQRTQRYQEMFGQTHSFLPEMNGITPNTLHVLFHSILFTCILLTIYISFTRKSTSARQQQIVRSS</sequence>
<feature type="transmembrane region" description="Helical" evidence="1">
    <location>
        <begin position="12"/>
        <end position="29"/>
    </location>
</feature>
<protein>
    <submittedName>
        <fullName evidence="2">Uncharacterized protein</fullName>
    </submittedName>
</protein>
<dbReference type="EMBL" id="APML01000096">
    <property type="protein sequence ID" value="ENH95532.1"/>
    <property type="molecule type" value="Genomic_DNA"/>
</dbReference>